<evidence type="ECO:0000256" key="4">
    <source>
        <dbReference type="PIRNR" id="PIRNR006230"/>
    </source>
</evidence>
<dbReference type="NCBIfam" id="TIGR03596">
    <property type="entry name" value="GTPase_YlqF"/>
    <property type="match status" value="1"/>
</dbReference>
<keyword evidence="2 4" id="KW-0547">Nucleotide-binding</keyword>
<feature type="binding site" evidence="5">
    <location>
        <begin position="133"/>
        <end position="138"/>
    </location>
    <ligand>
        <name>GTP</name>
        <dbReference type="ChEBI" id="CHEBI:37565"/>
    </ligand>
</feature>
<dbReference type="Proteomes" id="UP000198995">
    <property type="component" value="Unassembled WGS sequence"/>
</dbReference>
<dbReference type="GO" id="GO:0006412">
    <property type="term" value="P:translation"/>
    <property type="evidence" value="ECO:0007669"/>
    <property type="project" value="TreeGrafter"/>
</dbReference>
<dbReference type="GO" id="GO:0005737">
    <property type="term" value="C:cytoplasm"/>
    <property type="evidence" value="ECO:0007669"/>
    <property type="project" value="UniProtKB-SubCell"/>
</dbReference>
<proteinExistence type="inferred from homology"/>
<gene>
    <name evidence="7" type="ORF">SAMN04489866_11225</name>
</gene>
<dbReference type="Pfam" id="PF01926">
    <property type="entry name" value="MMR_HSR1"/>
    <property type="match status" value="1"/>
</dbReference>
<evidence type="ECO:0000256" key="1">
    <source>
        <dbReference type="ARBA" id="ARBA00014898"/>
    </source>
</evidence>
<dbReference type="GO" id="GO:0003924">
    <property type="term" value="F:GTPase activity"/>
    <property type="evidence" value="ECO:0007669"/>
    <property type="project" value="TreeGrafter"/>
</dbReference>
<evidence type="ECO:0000256" key="2">
    <source>
        <dbReference type="ARBA" id="ARBA00022741"/>
    </source>
</evidence>
<dbReference type="InterPro" id="IPR027417">
    <property type="entry name" value="P-loop_NTPase"/>
</dbReference>
<dbReference type="CDD" id="cd01856">
    <property type="entry name" value="YlqF"/>
    <property type="match status" value="1"/>
</dbReference>
<dbReference type="PANTHER" id="PTHR45782:SF4">
    <property type="entry name" value="MITOCHONDRIAL RIBOSOME-ASSOCIATED GTPASE 1"/>
    <property type="match status" value="1"/>
</dbReference>
<evidence type="ECO:0000313" key="8">
    <source>
        <dbReference type="Proteomes" id="UP000198995"/>
    </source>
</evidence>
<comment type="subcellular location">
    <subcellularLocation>
        <location evidence="4">Cytoplasm</location>
    </subcellularLocation>
</comment>
<dbReference type="PRINTS" id="PR00326">
    <property type="entry name" value="GTP1OBG"/>
</dbReference>
<evidence type="ECO:0000256" key="3">
    <source>
        <dbReference type="ARBA" id="ARBA00023134"/>
    </source>
</evidence>
<dbReference type="Gene3D" id="1.10.1580.10">
    <property type="match status" value="1"/>
</dbReference>
<dbReference type="RefSeq" id="WP_091792228.1">
    <property type="nucleotide sequence ID" value="NZ_FNAF01000012.1"/>
</dbReference>
<protein>
    <recommendedName>
        <fullName evidence="1 4">Ribosome biogenesis GTPase A</fullName>
    </recommendedName>
</protein>
<dbReference type="OrthoDB" id="9779790at2"/>
<organism evidence="7 8">
    <name type="scientific">Peptococcus niger</name>
    <dbReference type="NCBI Taxonomy" id="2741"/>
    <lineage>
        <taxon>Bacteria</taxon>
        <taxon>Bacillati</taxon>
        <taxon>Bacillota</taxon>
        <taxon>Clostridia</taxon>
        <taxon>Eubacteriales</taxon>
        <taxon>Peptococcaceae</taxon>
        <taxon>Peptococcus</taxon>
    </lineage>
</organism>
<evidence type="ECO:0000259" key="6">
    <source>
        <dbReference type="Pfam" id="PF01926"/>
    </source>
</evidence>
<dbReference type="PIRSF" id="PIRSF006230">
    <property type="entry name" value="MG442"/>
    <property type="match status" value="1"/>
</dbReference>
<evidence type="ECO:0000256" key="5">
    <source>
        <dbReference type="PIRSR" id="PIRSR006230-1"/>
    </source>
</evidence>
<dbReference type="AlphaFoldDB" id="A0A1G6Z7Q3"/>
<dbReference type="Gene3D" id="3.40.50.300">
    <property type="entry name" value="P-loop containing nucleotide triphosphate hydrolases"/>
    <property type="match status" value="1"/>
</dbReference>
<accession>A0A1G6Z7Q3</accession>
<dbReference type="STRING" id="2741.SAMN04489866_11225"/>
<dbReference type="SUPFAM" id="SSF52540">
    <property type="entry name" value="P-loop containing nucleoside triphosphate hydrolases"/>
    <property type="match status" value="1"/>
</dbReference>
<dbReference type="GO" id="GO:0005525">
    <property type="term" value="F:GTP binding"/>
    <property type="evidence" value="ECO:0007669"/>
    <property type="project" value="UniProtKB-KW"/>
</dbReference>
<keyword evidence="3 4" id="KW-0342">GTP-binding</keyword>
<reference evidence="7 8" key="1">
    <citation type="submission" date="2016-10" db="EMBL/GenBank/DDBJ databases">
        <authorList>
            <person name="de Groot N.N."/>
        </authorList>
    </citation>
    <scope>NUCLEOTIDE SEQUENCE [LARGE SCALE GENOMIC DNA]</scope>
    <source>
        <strain evidence="7 8">DSM 20475</strain>
    </source>
</reference>
<keyword evidence="4" id="KW-0963">Cytoplasm</keyword>
<comment type="function">
    <text evidence="4">Required for a late step of 50S ribosomal subunit assembly. Has GTPase activity.</text>
</comment>
<dbReference type="InterPro" id="IPR016478">
    <property type="entry name" value="GTPase_MTG1"/>
</dbReference>
<feature type="domain" description="G" evidence="6">
    <location>
        <begin position="126"/>
        <end position="188"/>
    </location>
</feature>
<evidence type="ECO:0000313" key="7">
    <source>
        <dbReference type="EMBL" id="SDD98764.1"/>
    </source>
</evidence>
<dbReference type="InterPro" id="IPR019991">
    <property type="entry name" value="GTP-bd_ribosome_bgen"/>
</dbReference>
<comment type="similarity">
    <text evidence="4">Belongs to the TRAFAC class YlqF/YawG GTPase family. MTG1 subfamily.</text>
</comment>
<dbReference type="InterPro" id="IPR023179">
    <property type="entry name" value="GTP-bd_ortho_bundle_sf"/>
</dbReference>
<feature type="binding site" evidence="5">
    <location>
        <position position="177"/>
    </location>
    <ligand>
        <name>GTP</name>
        <dbReference type="ChEBI" id="CHEBI:37565"/>
    </ligand>
</feature>
<dbReference type="FunFam" id="3.40.50.300:FF:000590">
    <property type="entry name" value="Ribosome biogenesis GTPase A"/>
    <property type="match status" value="1"/>
</dbReference>
<sequence length="284" mass="31378">MNIQWFPGHMAKARRMIEKELAMVDVVIELVDARIPVASKNPLLEEIIGKKRPHLIVMTKADLADPGRTAHWLRTYHDSGHGAIALDLTRGGKQATKALTEAIYDLSHDKRAKFMGKGAQKVRVHAMIIGIPNVGKSTLINSVVGRSVADTGNKPGVTKGKQWLRLSEDIELLDTPGILWPKFENEDLGYQLAITGAISDDVFVPEEAAFRLVRHLQAYYPQLLAARYGLSSDVIEQEDPYGLMQAIGRRRGALISGGRVDDRKTAALLLKDYRNGAIGRISLE</sequence>
<name>A0A1G6Z7Q3_PEPNI</name>
<dbReference type="PANTHER" id="PTHR45782">
    <property type="entry name" value="MITOCHONDRIAL RIBOSOME-ASSOCIATED GTPASE 1"/>
    <property type="match status" value="1"/>
</dbReference>
<dbReference type="InterPro" id="IPR006073">
    <property type="entry name" value="GTP-bd"/>
</dbReference>
<keyword evidence="8" id="KW-1185">Reference proteome</keyword>
<dbReference type="EMBL" id="FNAF01000012">
    <property type="protein sequence ID" value="SDD98764.1"/>
    <property type="molecule type" value="Genomic_DNA"/>
</dbReference>